<gene>
    <name evidence="1" type="ORF">Cfor_10411</name>
</gene>
<name>A0A6L2PYL8_COPFO</name>
<proteinExistence type="predicted"/>
<reference evidence="2" key="1">
    <citation type="submission" date="2020-01" db="EMBL/GenBank/DDBJ databases">
        <title>Draft genome sequence of the Termite Coptotermes fromosanus.</title>
        <authorList>
            <person name="Itakura S."/>
            <person name="Yosikawa Y."/>
            <person name="Umezawa K."/>
        </authorList>
    </citation>
    <scope>NUCLEOTIDE SEQUENCE [LARGE SCALE GENOMIC DNA]</scope>
</reference>
<evidence type="ECO:0000313" key="2">
    <source>
        <dbReference type="Proteomes" id="UP000502823"/>
    </source>
</evidence>
<keyword evidence="2" id="KW-1185">Reference proteome</keyword>
<sequence>LFNYPHTVPQHQAINGPSLLSAAPQFVPHHNHTLPPLLGLPAPAPSQPCIQAVQPAPRNLVTDHHGYQHPANIVLGMHAPSCSQVASNSSSVAGLQGNSNG</sequence>
<organism evidence="1 2">
    <name type="scientific">Coptotermes formosanus</name>
    <name type="common">Formosan subterranean termite</name>
    <dbReference type="NCBI Taxonomy" id="36987"/>
    <lineage>
        <taxon>Eukaryota</taxon>
        <taxon>Metazoa</taxon>
        <taxon>Ecdysozoa</taxon>
        <taxon>Arthropoda</taxon>
        <taxon>Hexapoda</taxon>
        <taxon>Insecta</taxon>
        <taxon>Pterygota</taxon>
        <taxon>Neoptera</taxon>
        <taxon>Polyneoptera</taxon>
        <taxon>Dictyoptera</taxon>
        <taxon>Blattodea</taxon>
        <taxon>Blattoidea</taxon>
        <taxon>Termitoidae</taxon>
        <taxon>Rhinotermitidae</taxon>
        <taxon>Coptotermes</taxon>
    </lineage>
</organism>
<dbReference type="InParanoid" id="A0A6L2PYL8"/>
<accession>A0A6L2PYL8</accession>
<protein>
    <submittedName>
        <fullName evidence="1">Uncharacterized protein</fullName>
    </submittedName>
</protein>
<dbReference type="AlphaFoldDB" id="A0A6L2PYL8"/>
<feature type="non-terminal residue" evidence="1">
    <location>
        <position position="1"/>
    </location>
</feature>
<dbReference type="OrthoDB" id="6159439at2759"/>
<evidence type="ECO:0000313" key="1">
    <source>
        <dbReference type="EMBL" id="GFG37626.1"/>
    </source>
</evidence>
<dbReference type="EMBL" id="BLKM01009690">
    <property type="protein sequence ID" value="GFG37626.1"/>
    <property type="molecule type" value="Genomic_DNA"/>
</dbReference>
<comment type="caution">
    <text evidence="1">The sequence shown here is derived from an EMBL/GenBank/DDBJ whole genome shotgun (WGS) entry which is preliminary data.</text>
</comment>
<dbReference type="Proteomes" id="UP000502823">
    <property type="component" value="Unassembled WGS sequence"/>
</dbReference>